<protein>
    <submittedName>
        <fullName evidence="3">Iron-regulated outer membrane protein/TonB-dependent receptor</fullName>
    </submittedName>
</protein>
<evidence type="ECO:0000313" key="3">
    <source>
        <dbReference type="EMBL" id="STO71875.1"/>
    </source>
</evidence>
<dbReference type="GO" id="GO:0009279">
    <property type="term" value="C:cell outer membrane"/>
    <property type="evidence" value="ECO:0007669"/>
    <property type="project" value="UniProtKB-SubCell"/>
</dbReference>
<evidence type="ECO:0000259" key="2">
    <source>
        <dbReference type="Pfam" id="PF07715"/>
    </source>
</evidence>
<dbReference type="InterPro" id="IPR012910">
    <property type="entry name" value="Plug_dom"/>
</dbReference>
<name>A0A377I985_AVIPA</name>
<accession>A0A377I985</accession>
<reference evidence="3 4" key="1">
    <citation type="submission" date="2018-06" db="EMBL/GenBank/DDBJ databases">
        <authorList>
            <consortium name="Pathogen Informatics"/>
            <person name="Doyle S."/>
        </authorList>
    </citation>
    <scope>NUCLEOTIDE SEQUENCE [LARGE SCALE GENOMIC DNA]</scope>
    <source>
        <strain evidence="3 4">NCTC11296</strain>
    </source>
</reference>
<dbReference type="PROSITE" id="PS52016">
    <property type="entry name" value="TONB_DEPENDENT_REC_3"/>
    <property type="match status" value="1"/>
</dbReference>
<dbReference type="GO" id="GO:0044718">
    <property type="term" value="P:siderophore transmembrane transport"/>
    <property type="evidence" value="ECO:0007669"/>
    <property type="project" value="TreeGrafter"/>
</dbReference>
<dbReference type="RefSeq" id="WP_017806793.1">
    <property type="nucleotide sequence ID" value="NZ_PQVK01000157.1"/>
</dbReference>
<dbReference type="SUPFAM" id="SSF56935">
    <property type="entry name" value="Porins"/>
    <property type="match status" value="1"/>
</dbReference>
<keyword evidence="1" id="KW-1134">Transmembrane beta strand</keyword>
<evidence type="ECO:0000313" key="4">
    <source>
        <dbReference type="Proteomes" id="UP000254465"/>
    </source>
</evidence>
<comment type="similarity">
    <text evidence="1">Belongs to the TonB-dependent receptor family.</text>
</comment>
<keyword evidence="1" id="KW-0812">Transmembrane</keyword>
<gene>
    <name evidence="3" type="ORF">NCTC11296_01790</name>
</gene>
<keyword evidence="1" id="KW-0998">Cell outer membrane</keyword>
<feature type="domain" description="TonB-dependent receptor plug" evidence="2">
    <location>
        <begin position="57"/>
        <end position="154"/>
    </location>
</feature>
<dbReference type="InterPro" id="IPR037066">
    <property type="entry name" value="Plug_dom_sf"/>
</dbReference>
<dbReference type="Proteomes" id="UP000254465">
    <property type="component" value="Unassembled WGS sequence"/>
</dbReference>
<keyword evidence="3" id="KW-0675">Receptor</keyword>
<sequence length="198" mass="21255">MQHFDLRKFSISSIAVLISFYTNAEQNTLDYQQLDIIQVEAKAPVNAAPDHYLNTQQRINPTQLKNNHSTTLGSVVDKTSGVQSSAFGPNSSRPIVRGLSSQRVAILENNMPINDLAVISGNLATSINPLNAEDIEISKGGATILYGGRSIGGAINVLDEAIPKQILQNKISGQVNLNKGFNAADQGSFKLNVNNGSH</sequence>
<comment type="subcellular location">
    <subcellularLocation>
        <location evidence="1">Cell outer membrane</location>
        <topology evidence="1">Multi-pass membrane protein</topology>
    </subcellularLocation>
</comment>
<dbReference type="Gene3D" id="2.170.130.10">
    <property type="entry name" value="TonB-dependent receptor, plug domain"/>
    <property type="match status" value="1"/>
</dbReference>
<evidence type="ECO:0000256" key="1">
    <source>
        <dbReference type="PROSITE-ProRule" id="PRU01360"/>
    </source>
</evidence>
<dbReference type="InterPro" id="IPR039426">
    <property type="entry name" value="TonB-dep_rcpt-like"/>
</dbReference>
<dbReference type="PANTHER" id="PTHR30069">
    <property type="entry name" value="TONB-DEPENDENT OUTER MEMBRANE RECEPTOR"/>
    <property type="match status" value="1"/>
</dbReference>
<dbReference type="EMBL" id="UGHK01000002">
    <property type="protein sequence ID" value="STO71875.1"/>
    <property type="molecule type" value="Genomic_DNA"/>
</dbReference>
<dbReference type="Pfam" id="PF07715">
    <property type="entry name" value="Plug"/>
    <property type="match status" value="1"/>
</dbReference>
<proteinExistence type="inferred from homology"/>
<dbReference type="AlphaFoldDB" id="A0A377I985"/>
<organism evidence="3 4">
    <name type="scientific">Avibacterium paragallinarum</name>
    <name type="common">Haemophilus gallinarum</name>
    <dbReference type="NCBI Taxonomy" id="728"/>
    <lineage>
        <taxon>Bacteria</taxon>
        <taxon>Pseudomonadati</taxon>
        <taxon>Pseudomonadota</taxon>
        <taxon>Gammaproteobacteria</taxon>
        <taxon>Pasteurellales</taxon>
        <taxon>Pasteurellaceae</taxon>
        <taxon>Avibacterium</taxon>
    </lineage>
</organism>
<dbReference type="PANTHER" id="PTHR30069:SF40">
    <property type="entry name" value="TONB-DEPENDENT RECEPTOR NMB0964-RELATED"/>
    <property type="match status" value="1"/>
</dbReference>
<keyword evidence="1" id="KW-0813">Transport</keyword>
<keyword evidence="1" id="KW-0472">Membrane</keyword>
<dbReference type="GO" id="GO:0015344">
    <property type="term" value="F:siderophore uptake transmembrane transporter activity"/>
    <property type="evidence" value="ECO:0007669"/>
    <property type="project" value="TreeGrafter"/>
</dbReference>